<dbReference type="AlphaFoldDB" id="A0AB36BZQ5"/>
<reference evidence="1 2" key="1">
    <citation type="submission" date="2020-02" db="EMBL/GenBank/DDBJ databases">
        <title>Antibiotic susceptibility profiles of lactic acid bacteria isolated from the human vagina and genetic basis of atypical resistances.</title>
        <authorList>
            <person name="Sirichoat A."/>
            <person name="Florez A.B."/>
            <person name="Vazquez L."/>
            <person name="Buppasiri P."/>
            <person name="Panya M."/>
            <person name="Lulitanond V."/>
            <person name="Mayo B."/>
        </authorList>
    </citation>
    <scope>NUCLEOTIDE SEQUENCE [LARGE SCALE GENOMIC DNA]</scope>
    <source>
        <strain evidence="1 2">VA07-1AN</strain>
    </source>
</reference>
<evidence type="ECO:0000313" key="2">
    <source>
        <dbReference type="Proteomes" id="UP000488776"/>
    </source>
</evidence>
<sequence>MGDDGAMAKGAGCTPEFRAKAVGLLTESRGSCSSETRAVDQVAGDPGVAPETLRRWSDKTGAAVAAETRQSAGDAMAELRGSRAEAARLGRVNGILTAASAFFAARLGPARR</sequence>
<dbReference type="Proteomes" id="UP000488776">
    <property type="component" value="Unassembled WGS sequence"/>
</dbReference>
<gene>
    <name evidence="1" type="ORF">G5T23_07200</name>
</gene>
<proteinExistence type="predicted"/>
<accession>A0AB36BZQ5</accession>
<protein>
    <recommendedName>
        <fullName evidence="3">Transposase</fullName>
    </recommendedName>
</protein>
<dbReference type="InterPro" id="IPR036388">
    <property type="entry name" value="WH-like_DNA-bd_sf"/>
</dbReference>
<evidence type="ECO:0000313" key="1">
    <source>
        <dbReference type="EMBL" id="NGG36797.1"/>
    </source>
</evidence>
<organism evidence="1 2">
    <name type="scientific">Bifidobacterium bifidum</name>
    <dbReference type="NCBI Taxonomy" id="1681"/>
    <lineage>
        <taxon>Bacteria</taxon>
        <taxon>Bacillati</taxon>
        <taxon>Actinomycetota</taxon>
        <taxon>Actinomycetes</taxon>
        <taxon>Bifidobacteriales</taxon>
        <taxon>Bifidobacteriaceae</taxon>
        <taxon>Bifidobacterium</taxon>
    </lineage>
</organism>
<name>A0AB36BZQ5_BIFBI</name>
<comment type="caution">
    <text evidence="1">The sequence shown here is derived from an EMBL/GenBank/DDBJ whole genome shotgun (WGS) entry which is preliminary data.</text>
</comment>
<dbReference type="EMBL" id="JAAJBJ010000007">
    <property type="protein sequence ID" value="NGG36797.1"/>
    <property type="molecule type" value="Genomic_DNA"/>
</dbReference>
<evidence type="ECO:0008006" key="3">
    <source>
        <dbReference type="Google" id="ProtNLM"/>
    </source>
</evidence>
<dbReference type="Gene3D" id="1.10.10.10">
    <property type="entry name" value="Winged helix-like DNA-binding domain superfamily/Winged helix DNA-binding domain"/>
    <property type="match status" value="1"/>
</dbReference>
<dbReference type="InterPro" id="IPR009057">
    <property type="entry name" value="Homeodomain-like_sf"/>
</dbReference>
<dbReference type="SUPFAM" id="SSF46689">
    <property type="entry name" value="Homeodomain-like"/>
    <property type="match status" value="1"/>
</dbReference>